<evidence type="ECO:0000313" key="1">
    <source>
        <dbReference type="EMBL" id="KAJ4400044.1"/>
    </source>
</evidence>
<reference evidence="1" key="1">
    <citation type="submission" date="2022-10" db="EMBL/GenBank/DDBJ databases">
        <title>Tapping the CABI collections for fungal endophytes: first genome assemblies for Collariella, Neodidymelliopsis, Ascochyta clinopodiicola, Didymella pomorum, Didymosphaeria variabile, Neocosmospora piperis and Neocucurbitaria cava.</title>
        <authorList>
            <person name="Hill R."/>
        </authorList>
    </citation>
    <scope>NUCLEOTIDE SEQUENCE</scope>
    <source>
        <strain evidence="1">IMI 355091</strain>
    </source>
</reference>
<dbReference type="AlphaFoldDB" id="A0A9W8Z8F1"/>
<evidence type="ECO:0000313" key="2">
    <source>
        <dbReference type="Proteomes" id="UP001140510"/>
    </source>
</evidence>
<proteinExistence type="predicted"/>
<keyword evidence="2" id="KW-1185">Reference proteome</keyword>
<dbReference type="EMBL" id="JAPEVA010000096">
    <property type="protein sequence ID" value="KAJ4400044.1"/>
    <property type="molecule type" value="Genomic_DNA"/>
</dbReference>
<sequence>MRTQVIRFVWTVRHIDPQFEATVAEMLRRFSTILKDSGVRIETELYVTCQEAELETTVLQVDQFAHLRPRLPRYGSGDRSLTIRNPDEIYDEWEEEERQWAEMEALEESQMHQVDPFEDENEVSSVCCDDDATARGYDGEGYASSECSTLLDGTDEQRERSHSNTCAELKTTFVRQFLIWQTT</sequence>
<comment type="caution">
    <text evidence="1">The sequence shown here is derived from an EMBL/GenBank/DDBJ whole genome shotgun (WGS) entry which is preliminary data.</text>
</comment>
<dbReference type="Proteomes" id="UP001140510">
    <property type="component" value="Unassembled WGS sequence"/>
</dbReference>
<dbReference type="OrthoDB" id="3944240at2759"/>
<organism evidence="1 2">
    <name type="scientific">Didymella pomorum</name>
    <dbReference type="NCBI Taxonomy" id="749634"/>
    <lineage>
        <taxon>Eukaryota</taxon>
        <taxon>Fungi</taxon>
        <taxon>Dikarya</taxon>
        <taxon>Ascomycota</taxon>
        <taxon>Pezizomycotina</taxon>
        <taxon>Dothideomycetes</taxon>
        <taxon>Pleosporomycetidae</taxon>
        <taxon>Pleosporales</taxon>
        <taxon>Pleosporineae</taxon>
        <taxon>Didymellaceae</taxon>
        <taxon>Didymella</taxon>
    </lineage>
</organism>
<protein>
    <submittedName>
        <fullName evidence="1">Ferric-chelate reductase Frp1</fullName>
    </submittedName>
</protein>
<gene>
    <name evidence="1" type="primary">FRP1_2</name>
    <name evidence="1" type="ORF">N0V91_009019</name>
</gene>
<accession>A0A9W8Z8F1</accession>
<name>A0A9W8Z8F1_9PLEO</name>